<dbReference type="Proteomes" id="UP000033699">
    <property type="component" value="Unassembled WGS sequence"/>
</dbReference>
<organism evidence="2 3">
    <name type="scientific">Streptomyces rubellomurinus (strain ATCC 31215)</name>
    <dbReference type="NCBI Taxonomy" id="359131"/>
    <lineage>
        <taxon>Bacteria</taxon>
        <taxon>Bacillati</taxon>
        <taxon>Actinomycetota</taxon>
        <taxon>Actinomycetes</taxon>
        <taxon>Kitasatosporales</taxon>
        <taxon>Streptomycetaceae</taxon>
        <taxon>Streptomyces</taxon>
    </lineage>
</organism>
<evidence type="ECO:0000313" key="2">
    <source>
        <dbReference type="EMBL" id="KJS60051.1"/>
    </source>
</evidence>
<dbReference type="RefSeq" id="WP_045700026.1">
    <property type="nucleotide sequence ID" value="NZ_JZKH01000052.1"/>
</dbReference>
<dbReference type="Gene3D" id="3.90.1570.10">
    <property type="entry name" value="tt1808, chain A"/>
    <property type="match status" value="1"/>
</dbReference>
<dbReference type="PATRIC" id="fig|359131.3.peg.5689"/>
<accession>A0A0F2TC55</accession>
<name>A0A0F2TC55_STRR3</name>
<dbReference type="EMBL" id="JZKH01000052">
    <property type="protein sequence ID" value="KJS60051.1"/>
    <property type="molecule type" value="Genomic_DNA"/>
</dbReference>
<dbReference type="PANTHER" id="PTHR35400:SF3">
    <property type="entry name" value="SLL1072 PROTEIN"/>
    <property type="match status" value="1"/>
</dbReference>
<evidence type="ECO:0000313" key="3">
    <source>
        <dbReference type="Proteomes" id="UP000033699"/>
    </source>
</evidence>
<feature type="domain" description="Putative restriction endonuclease" evidence="1">
    <location>
        <begin position="12"/>
        <end position="175"/>
    </location>
</feature>
<comment type="caution">
    <text evidence="2">The sequence shown here is derived from an EMBL/GenBank/DDBJ whole genome shotgun (WGS) entry which is preliminary data.</text>
</comment>
<gene>
    <name evidence="2" type="ORF">VM95_23400</name>
</gene>
<dbReference type="CDD" id="cd06260">
    <property type="entry name" value="DUF820-like"/>
    <property type="match status" value="1"/>
</dbReference>
<protein>
    <recommendedName>
        <fullName evidence="1">Putative restriction endonuclease domain-containing protein</fullName>
    </recommendedName>
</protein>
<proteinExistence type="predicted"/>
<dbReference type="InterPro" id="IPR008538">
    <property type="entry name" value="Uma2"/>
</dbReference>
<dbReference type="SUPFAM" id="SSF52980">
    <property type="entry name" value="Restriction endonuclease-like"/>
    <property type="match status" value="1"/>
</dbReference>
<dbReference type="Pfam" id="PF05685">
    <property type="entry name" value="Uma2"/>
    <property type="match status" value="1"/>
</dbReference>
<keyword evidence="3" id="KW-1185">Reference proteome</keyword>
<dbReference type="InterPro" id="IPR012296">
    <property type="entry name" value="Nuclease_put_TT1808"/>
</dbReference>
<dbReference type="OrthoDB" id="4537149at2"/>
<evidence type="ECO:0000259" key="1">
    <source>
        <dbReference type="Pfam" id="PF05685"/>
    </source>
</evidence>
<dbReference type="InterPro" id="IPR011335">
    <property type="entry name" value="Restrct_endonuc-II-like"/>
</dbReference>
<sequence length="185" mass="20971">MTFYEQHRDFIEELERIAPDGVRIEWSGDTLIVQASPSNIHQLNVAQVRRQFEQHAPDGYLPSERSEIVSPDVSKGREPDLTYLPLAVLSQPGNKAPAEEALIAVEIVSPSNPGNDWMDKLRDYAVMRVPLYLIVDPRQQTVTLFSEPDHDRYHTRSDRKFGDAITVPEPFGFSLGLSELVPYPD</sequence>
<reference evidence="2 3" key="1">
    <citation type="submission" date="2015-02" db="EMBL/GenBank/DDBJ databases">
        <authorList>
            <person name="Ju K.-S."/>
            <person name="Doroghazi J.R."/>
            <person name="Metcalf W."/>
        </authorList>
    </citation>
    <scope>NUCLEOTIDE SEQUENCE [LARGE SCALE GENOMIC DNA]</scope>
    <source>
        <strain evidence="2 3">ATCC 31215</strain>
    </source>
</reference>
<dbReference type="PANTHER" id="PTHR35400">
    <property type="entry name" value="SLR1083 PROTEIN"/>
    <property type="match status" value="1"/>
</dbReference>
<dbReference type="AlphaFoldDB" id="A0A0F2TC55"/>